<evidence type="ECO:0000256" key="10">
    <source>
        <dbReference type="SAM" id="SignalP"/>
    </source>
</evidence>
<feature type="chain" id="PRO_5044560669" description="Cytochrome P450" evidence="10">
    <location>
        <begin position="25"/>
        <end position="503"/>
    </location>
</feature>
<dbReference type="PRINTS" id="PR00463">
    <property type="entry name" value="EP450I"/>
</dbReference>
<reference evidence="11" key="1">
    <citation type="submission" date="2020-05" db="UniProtKB">
        <authorList>
            <consortium name="EnsemblMetazoa"/>
        </authorList>
    </citation>
    <scope>IDENTIFICATION</scope>
    <source>
        <strain evidence="11">Aabys</strain>
    </source>
</reference>
<evidence type="ECO:0000256" key="9">
    <source>
        <dbReference type="RuleBase" id="RU000461"/>
    </source>
</evidence>
<dbReference type="PANTHER" id="PTHR24291">
    <property type="entry name" value="CYTOCHROME P450 FAMILY 4"/>
    <property type="match status" value="1"/>
</dbReference>
<evidence type="ECO:0008006" key="12">
    <source>
        <dbReference type="Google" id="ProtNLM"/>
    </source>
</evidence>
<evidence type="ECO:0000256" key="2">
    <source>
        <dbReference type="ARBA" id="ARBA00010617"/>
    </source>
</evidence>
<evidence type="ECO:0000256" key="6">
    <source>
        <dbReference type="ARBA" id="ARBA00023004"/>
    </source>
</evidence>
<dbReference type="InterPro" id="IPR017972">
    <property type="entry name" value="Cyt_P450_CS"/>
</dbReference>
<evidence type="ECO:0000256" key="7">
    <source>
        <dbReference type="ARBA" id="ARBA00023033"/>
    </source>
</evidence>
<dbReference type="PROSITE" id="PS00086">
    <property type="entry name" value="CYTOCHROME_P450"/>
    <property type="match status" value="1"/>
</dbReference>
<keyword evidence="10" id="KW-0732">Signal</keyword>
<evidence type="ECO:0000256" key="3">
    <source>
        <dbReference type="ARBA" id="ARBA00022617"/>
    </source>
</evidence>
<comment type="similarity">
    <text evidence="2 9">Belongs to the cytochrome P450 family.</text>
</comment>
<dbReference type="GO" id="GO:0004497">
    <property type="term" value="F:monooxygenase activity"/>
    <property type="evidence" value="ECO:0007669"/>
    <property type="project" value="UniProtKB-KW"/>
</dbReference>
<sequence length="503" mass="57024">MSTALAVITLSLFILGFWIHLSQKSRRDAVKNINGPYNIPLLGALQESYGLTPENIFDKSFEMGLKYGLVLKAWIFNRLIIASGDAELNEQLLSSTVQIRKHTLYSILHEWLGNGLLTSDGHKWYTRRRVITPAFHFKILEEFVEVFNRNSKTLVNCLATKADGKSAFDVYPFVCAHTLDIIAETAMGTKVNAQTGGTKQYTNAVLEMTKTVAWRFLRIHLHSDFLFSVLHPFKKRQSEKNLKIMHDFTHKVIKERRDALEASLKSANGDVATKKRMALLDVLLQSTIDGEPLTDEDIREEVDTFMFEGHDTTATSMACSLYILARHPRVQDKLLAEINQVYGEDFSKPITLQSLNDLKYMECVIKESLRKFPPVPLIARNLTEDFKYTHSILGDGVIPAGSEFIVIVFGMGYDPQAFDNPLNFIPERHENLDLKSSFQFIPFSAGPRNCIGQKFAMYEMKVTLIHVIRSFELLPLGEAFVPELGIVLRSVTGMQLGLRKRTI</sequence>
<proteinExistence type="inferred from homology"/>
<evidence type="ECO:0000313" key="11">
    <source>
        <dbReference type="EnsemblMetazoa" id="MDOA007341-PA"/>
    </source>
</evidence>
<evidence type="ECO:0000256" key="4">
    <source>
        <dbReference type="ARBA" id="ARBA00022723"/>
    </source>
</evidence>
<dbReference type="PRINTS" id="PR00385">
    <property type="entry name" value="P450"/>
</dbReference>
<gene>
    <name evidence="11" type="primary">101888909</name>
</gene>
<dbReference type="eggNOG" id="KOG0157">
    <property type="taxonomic scope" value="Eukaryota"/>
</dbReference>
<dbReference type="InterPro" id="IPR001128">
    <property type="entry name" value="Cyt_P450"/>
</dbReference>
<dbReference type="EnsemblMetazoa" id="MDOA007341-RA">
    <property type="protein sequence ID" value="MDOA007341-PA"/>
    <property type="gene ID" value="MDOA007341"/>
</dbReference>
<keyword evidence="4 8" id="KW-0479">Metal-binding</keyword>
<dbReference type="OrthoDB" id="1470350at2759"/>
<evidence type="ECO:0000256" key="1">
    <source>
        <dbReference type="ARBA" id="ARBA00001971"/>
    </source>
</evidence>
<dbReference type="GO" id="GO:0005506">
    <property type="term" value="F:iron ion binding"/>
    <property type="evidence" value="ECO:0007669"/>
    <property type="project" value="InterPro"/>
</dbReference>
<protein>
    <recommendedName>
        <fullName evidence="12">Cytochrome P450</fullName>
    </recommendedName>
</protein>
<dbReference type="InterPro" id="IPR002401">
    <property type="entry name" value="Cyt_P450_E_grp-I"/>
</dbReference>
<dbReference type="GO" id="GO:0016705">
    <property type="term" value="F:oxidoreductase activity, acting on paired donors, with incorporation or reduction of molecular oxygen"/>
    <property type="evidence" value="ECO:0007669"/>
    <property type="project" value="InterPro"/>
</dbReference>
<dbReference type="Gene3D" id="1.10.630.10">
    <property type="entry name" value="Cytochrome P450"/>
    <property type="match status" value="1"/>
</dbReference>
<dbReference type="CDD" id="cd20628">
    <property type="entry name" value="CYP4"/>
    <property type="match status" value="1"/>
</dbReference>
<evidence type="ECO:0000256" key="8">
    <source>
        <dbReference type="PIRSR" id="PIRSR602401-1"/>
    </source>
</evidence>
<dbReference type="InterPro" id="IPR050196">
    <property type="entry name" value="Cytochrome_P450_Monoox"/>
</dbReference>
<feature type="binding site" description="axial binding residue" evidence="8">
    <location>
        <position position="450"/>
    </location>
    <ligand>
        <name>heme</name>
        <dbReference type="ChEBI" id="CHEBI:30413"/>
    </ligand>
    <ligandPart>
        <name>Fe</name>
        <dbReference type="ChEBI" id="CHEBI:18248"/>
    </ligandPart>
</feature>
<keyword evidence="7 9" id="KW-0503">Monooxygenase</keyword>
<name>A0A1I8MQA4_MUSDO</name>
<keyword evidence="3 8" id="KW-0349">Heme</keyword>
<dbReference type="AlphaFoldDB" id="A0A1I8MQA4"/>
<dbReference type="GO" id="GO:0020037">
    <property type="term" value="F:heme binding"/>
    <property type="evidence" value="ECO:0007669"/>
    <property type="project" value="InterPro"/>
</dbReference>
<dbReference type="Pfam" id="PF00067">
    <property type="entry name" value="p450"/>
    <property type="match status" value="1"/>
</dbReference>
<feature type="signal peptide" evidence="10">
    <location>
        <begin position="1"/>
        <end position="24"/>
    </location>
</feature>
<evidence type="ECO:0000256" key="5">
    <source>
        <dbReference type="ARBA" id="ARBA00023002"/>
    </source>
</evidence>
<dbReference type="PANTHER" id="PTHR24291:SF187">
    <property type="entry name" value="CYTOCHROME P450 4AE1-RELATED"/>
    <property type="match status" value="1"/>
</dbReference>
<comment type="cofactor">
    <cofactor evidence="1 8">
        <name>heme</name>
        <dbReference type="ChEBI" id="CHEBI:30413"/>
    </cofactor>
</comment>
<organism evidence="11">
    <name type="scientific">Musca domestica</name>
    <name type="common">House fly</name>
    <dbReference type="NCBI Taxonomy" id="7370"/>
    <lineage>
        <taxon>Eukaryota</taxon>
        <taxon>Metazoa</taxon>
        <taxon>Ecdysozoa</taxon>
        <taxon>Arthropoda</taxon>
        <taxon>Hexapoda</taxon>
        <taxon>Insecta</taxon>
        <taxon>Pterygota</taxon>
        <taxon>Neoptera</taxon>
        <taxon>Endopterygota</taxon>
        <taxon>Diptera</taxon>
        <taxon>Brachycera</taxon>
        <taxon>Muscomorpha</taxon>
        <taxon>Muscoidea</taxon>
        <taxon>Muscidae</taxon>
        <taxon>Musca</taxon>
    </lineage>
</organism>
<keyword evidence="5 9" id="KW-0560">Oxidoreductase</keyword>
<dbReference type="InterPro" id="IPR036396">
    <property type="entry name" value="Cyt_P450_sf"/>
</dbReference>
<dbReference type="RefSeq" id="XP_005189789.2">
    <property type="nucleotide sequence ID" value="XM_005189732.4"/>
</dbReference>
<dbReference type="KEGG" id="mde:101888909"/>
<dbReference type="SUPFAM" id="SSF48264">
    <property type="entry name" value="Cytochrome P450"/>
    <property type="match status" value="1"/>
</dbReference>
<accession>A0A1I8MQA4</accession>
<dbReference type="VEuPathDB" id="VectorBase:MDOMA2_012513"/>
<dbReference type="VEuPathDB" id="VectorBase:MDOA007341"/>
<keyword evidence="6 8" id="KW-0408">Iron</keyword>